<dbReference type="InterPro" id="IPR009326">
    <property type="entry name" value="DUF984"/>
</dbReference>
<feature type="domain" description="ASCH" evidence="1">
    <location>
        <begin position="29"/>
        <end position="151"/>
    </location>
</feature>
<evidence type="ECO:0000259" key="1">
    <source>
        <dbReference type="SMART" id="SM01022"/>
    </source>
</evidence>
<dbReference type="InterPro" id="IPR007374">
    <property type="entry name" value="ASCH_domain"/>
</dbReference>
<dbReference type="PANTHER" id="PTHR39203">
    <property type="entry name" value="CYTOPLASMIC PROTEIN-RELATED"/>
    <property type="match status" value="1"/>
</dbReference>
<dbReference type="Gene3D" id="3.10.400.10">
    <property type="entry name" value="Sulfate adenylyltransferase"/>
    <property type="match status" value="1"/>
</dbReference>
<dbReference type="PANTHER" id="PTHR39203:SF1">
    <property type="entry name" value="CYTOPLASMIC PROTEIN"/>
    <property type="match status" value="1"/>
</dbReference>
<dbReference type="Proteomes" id="UP000183750">
    <property type="component" value="Unassembled WGS sequence"/>
</dbReference>
<dbReference type="Pfam" id="PF04266">
    <property type="entry name" value="ASCH"/>
    <property type="match status" value="1"/>
</dbReference>
<dbReference type="InterPro" id="IPR015947">
    <property type="entry name" value="PUA-like_sf"/>
</dbReference>
<sequence>MNDPHAIEDFWQECRAAVPGLPPAVPEAWAFGATPAQADGLLALVRAGTKTATASSLWDYEFSGDPLPEPGLLNIILDGSGAPRALLETVSVEIVPFSEVQESHAFAEGEGDRSLSSWRETHERYWREHSEDPRGFEPDMPVVCERLHVIYTPTGSRETGPA</sequence>
<name>A0A1H4IYS1_9MICO</name>
<gene>
    <name evidence="2" type="ORF">SAMN04489807_0371</name>
</gene>
<organism evidence="2 3">
    <name type="scientific">Microbacterium hydrocarbonoxydans</name>
    <dbReference type="NCBI Taxonomy" id="273678"/>
    <lineage>
        <taxon>Bacteria</taxon>
        <taxon>Bacillati</taxon>
        <taxon>Actinomycetota</taxon>
        <taxon>Actinomycetes</taxon>
        <taxon>Micrococcales</taxon>
        <taxon>Microbacteriaceae</taxon>
        <taxon>Microbacterium</taxon>
    </lineage>
</organism>
<proteinExistence type="predicted"/>
<protein>
    <submittedName>
        <fullName evidence="2">Uncharacterized protein YhfF</fullName>
    </submittedName>
</protein>
<accession>A0A1H4IYS1</accession>
<dbReference type="OrthoDB" id="9807542at2"/>
<dbReference type="EMBL" id="FNSQ01000005">
    <property type="protein sequence ID" value="SEB38538.1"/>
    <property type="molecule type" value="Genomic_DNA"/>
</dbReference>
<dbReference type="CDD" id="cd06553">
    <property type="entry name" value="ASCH_Ef3133_like"/>
    <property type="match status" value="1"/>
</dbReference>
<dbReference type="AlphaFoldDB" id="A0A1H4IYS1"/>
<dbReference type="PIRSF" id="PIRSF021320">
    <property type="entry name" value="DUF984"/>
    <property type="match status" value="1"/>
</dbReference>
<reference evidence="3" key="1">
    <citation type="submission" date="2016-10" db="EMBL/GenBank/DDBJ databases">
        <authorList>
            <person name="Varghese N."/>
            <person name="Submissions S."/>
        </authorList>
    </citation>
    <scope>NUCLEOTIDE SEQUENCE [LARGE SCALE GENOMIC DNA]</scope>
    <source>
        <strain evidence="3">DSM 16089</strain>
    </source>
</reference>
<evidence type="ECO:0000313" key="3">
    <source>
        <dbReference type="Proteomes" id="UP000183750"/>
    </source>
</evidence>
<dbReference type="SUPFAM" id="SSF88697">
    <property type="entry name" value="PUA domain-like"/>
    <property type="match status" value="1"/>
</dbReference>
<dbReference type="SMART" id="SM01022">
    <property type="entry name" value="ASCH"/>
    <property type="match status" value="1"/>
</dbReference>
<evidence type="ECO:0000313" key="2">
    <source>
        <dbReference type="EMBL" id="SEB38538.1"/>
    </source>
</evidence>
<keyword evidence="3" id="KW-1185">Reference proteome</keyword>
<dbReference type="RefSeq" id="WP_060926204.1">
    <property type="nucleotide sequence ID" value="NZ_FNSQ01000005.1"/>
</dbReference>